<dbReference type="GO" id="GO:0005929">
    <property type="term" value="C:cilium"/>
    <property type="evidence" value="ECO:0007669"/>
    <property type="project" value="UniProtKB-SubCell"/>
</dbReference>
<keyword evidence="9" id="KW-1185">Reference proteome</keyword>
<evidence type="ECO:0000259" key="7">
    <source>
        <dbReference type="Pfam" id="PF24291"/>
    </source>
</evidence>
<keyword evidence="5" id="KW-0966">Cell projection</keyword>
<dbReference type="AlphaFoldDB" id="A0ABD2MRV9"/>
<evidence type="ECO:0000256" key="1">
    <source>
        <dbReference type="ARBA" id="ARBA00004138"/>
    </source>
</evidence>
<dbReference type="Pfam" id="PF24291">
    <property type="entry name" value="Ig_CFAP65"/>
    <property type="match status" value="1"/>
</dbReference>
<proteinExistence type="predicted"/>
<dbReference type="Gene3D" id="2.60.40.10">
    <property type="entry name" value="Immunoglobulins"/>
    <property type="match status" value="2"/>
</dbReference>
<reference evidence="8 9" key="1">
    <citation type="journal article" date="2021" name="BMC Biol.">
        <title>Horizontally acquired antibacterial genes associated with adaptive radiation of ladybird beetles.</title>
        <authorList>
            <person name="Li H.S."/>
            <person name="Tang X.F."/>
            <person name="Huang Y.H."/>
            <person name="Xu Z.Y."/>
            <person name="Chen M.L."/>
            <person name="Du X.Y."/>
            <person name="Qiu B.Y."/>
            <person name="Chen P.T."/>
            <person name="Zhang W."/>
            <person name="Slipinski A."/>
            <person name="Escalona H.E."/>
            <person name="Waterhouse R.M."/>
            <person name="Zwick A."/>
            <person name="Pang H."/>
        </authorList>
    </citation>
    <scope>NUCLEOTIDE SEQUENCE [LARGE SCALE GENOMIC DNA]</scope>
    <source>
        <strain evidence="8">SYSU2018</strain>
    </source>
</reference>
<dbReference type="PANTHER" id="PTHR46127:SF1">
    <property type="entry name" value="CILIA- AND FLAGELLA-ASSOCIATED PROTEIN 65"/>
    <property type="match status" value="1"/>
</dbReference>
<feature type="non-terminal residue" evidence="8">
    <location>
        <position position="1"/>
    </location>
</feature>
<comment type="subcellular location">
    <subcellularLocation>
        <location evidence="1">Cell projection</location>
        <location evidence="1">Cilium</location>
    </subcellularLocation>
    <subcellularLocation>
        <location evidence="2">Cytoplasm</location>
    </subcellularLocation>
</comment>
<evidence type="ECO:0000313" key="9">
    <source>
        <dbReference type="Proteomes" id="UP001516400"/>
    </source>
</evidence>
<gene>
    <name evidence="8" type="ORF">HHI36_008267</name>
</gene>
<dbReference type="Pfam" id="PF22544">
    <property type="entry name" value="HYDIN_VesB_CFA65-like_Ig"/>
    <property type="match status" value="1"/>
</dbReference>
<evidence type="ECO:0000256" key="5">
    <source>
        <dbReference type="ARBA" id="ARBA00023273"/>
    </source>
</evidence>
<evidence type="ECO:0000256" key="2">
    <source>
        <dbReference type="ARBA" id="ARBA00004496"/>
    </source>
</evidence>
<protein>
    <submittedName>
        <fullName evidence="8">Uncharacterized protein</fullName>
    </submittedName>
</protein>
<evidence type="ECO:0000259" key="6">
    <source>
        <dbReference type="Pfam" id="PF22544"/>
    </source>
</evidence>
<sequence>IYLVEKNEYFHSKPSQLDLYPNEEIDTEWTFNSKLDVPRQSKIHCAMRVVSNNNELVGLPFDVFVTINASSEYSQICATPRYMDFGEIPWGSLKEVEFKIYNFGKSAVCYMLQAIHVATGSRCEEINISCSKGKLIPNDNTTVKISFESKKPKEHVIQIVYYTRINEFTEALTSNSAVDLFSMRYNCIHPAVQIEECVEHNLGRIFSKLDVWYLFGVNSINEQLITVGEDETKTVKIYLPSFECHDKMHWVRFVLRNITNFDVTATLSRVRMCQCQAKEISKSLSFRQKVFLCPHRNMLTMKISNDIIAGHSFQFLDILMNFNLTSSEEIAYDLRLTQNRHIQLCFRMNNVPRETQKLCSYNSFKCKRFLNMFIGAKEPPYQTYWLYNNTSQAARYQLIDLDLTSLNDVEGFSVISCFNNSGIVPPFASKPILFRFHPIEAKKYQVTLPLILGSEKVALKLSGRGTYKYDHNLMQKFNSNIPKMSLNLGELPVTLSVDYLTVEAFPVWNTIDKLIYIRNVTKNRVMEYTWQKCSIGGIIEIKADKPSDLLQPQQTIGVLLNFKSFENPVIATINLSCKIVDVTQNEIHMESVERYQKKQEEIDQYFLIDDKGTHTLVNCSYRKIIEVFILFQTKSFGMDVPMCHCIKPQCNSIAHSRLTRAGQCVHYFQSAFVVEFPP</sequence>
<dbReference type="EMBL" id="JABFTP020000021">
    <property type="protein sequence ID" value="KAL3269184.1"/>
    <property type="molecule type" value="Genomic_DNA"/>
</dbReference>
<dbReference type="GO" id="GO:0005737">
    <property type="term" value="C:cytoplasm"/>
    <property type="evidence" value="ECO:0007669"/>
    <property type="project" value="UniProtKB-SubCell"/>
</dbReference>
<dbReference type="Proteomes" id="UP001516400">
    <property type="component" value="Unassembled WGS sequence"/>
</dbReference>
<comment type="caution">
    <text evidence="8">The sequence shown here is derived from an EMBL/GenBank/DDBJ whole genome shotgun (WGS) entry which is preliminary data.</text>
</comment>
<keyword evidence="3" id="KW-0963">Cytoplasm</keyword>
<feature type="domain" description="CFAP65 tenth Ig-like" evidence="7">
    <location>
        <begin position="365"/>
        <end position="467"/>
    </location>
</feature>
<dbReference type="InterPro" id="IPR052614">
    <property type="entry name" value="CFAP65"/>
</dbReference>
<evidence type="ECO:0000313" key="8">
    <source>
        <dbReference type="EMBL" id="KAL3269184.1"/>
    </source>
</evidence>
<name>A0ABD2MRV9_9CUCU</name>
<dbReference type="InterPro" id="IPR056305">
    <property type="entry name" value="Ig_CFAP65_10th"/>
</dbReference>
<feature type="domain" description="HYDIN/VesB/CFA65-like Ig-like" evidence="6">
    <location>
        <begin position="80"/>
        <end position="156"/>
    </location>
</feature>
<keyword evidence="4" id="KW-0969">Cilium</keyword>
<evidence type="ECO:0000256" key="3">
    <source>
        <dbReference type="ARBA" id="ARBA00022490"/>
    </source>
</evidence>
<accession>A0ABD2MRV9</accession>
<evidence type="ECO:0000256" key="4">
    <source>
        <dbReference type="ARBA" id="ARBA00023069"/>
    </source>
</evidence>
<organism evidence="8 9">
    <name type="scientific">Cryptolaemus montrouzieri</name>
    <dbReference type="NCBI Taxonomy" id="559131"/>
    <lineage>
        <taxon>Eukaryota</taxon>
        <taxon>Metazoa</taxon>
        <taxon>Ecdysozoa</taxon>
        <taxon>Arthropoda</taxon>
        <taxon>Hexapoda</taxon>
        <taxon>Insecta</taxon>
        <taxon>Pterygota</taxon>
        <taxon>Neoptera</taxon>
        <taxon>Endopterygota</taxon>
        <taxon>Coleoptera</taxon>
        <taxon>Polyphaga</taxon>
        <taxon>Cucujiformia</taxon>
        <taxon>Coccinelloidea</taxon>
        <taxon>Coccinellidae</taxon>
        <taxon>Scymninae</taxon>
        <taxon>Scymnini</taxon>
        <taxon>Cryptolaemus</taxon>
    </lineage>
</organism>
<dbReference type="InterPro" id="IPR013783">
    <property type="entry name" value="Ig-like_fold"/>
</dbReference>
<dbReference type="PANTHER" id="PTHR46127">
    <property type="entry name" value="CILIA- AND FLAGELLA-ASSOCIATED PROTEIN 65"/>
    <property type="match status" value="1"/>
</dbReference>
<dbReference type="InterPro" id="IPR053879">
    <property type="entry name" value="HYDIN_VesB_CFA65-like_Ig"/>
</dbReference>